<evidence type="ECO:0000313" key="11">
    <source>
        <dbReference type="Proteomes" id="UP000824890"/>
    </source>
</evidence>
<dbReference type="InterPro" id="IPR001901">
    <property type="entry name" value="Translocase_SecE/Sec61-g"/>
</dbReference>
<sequence>MVVVSLTNASGRFSLLCLYCIAVPARFFLILFEPIGLIRLAHPSHRRIQRFGPSSSKFTLDSSLNGRVSYKPIVGGYPTMSVCFARQSTSLHDEPEPPLWLSLVRDIVGSTGSLFSFMAEQPSQLKFIEWPSFTTTLKTATLSLFLVAVFIVALSSVDSALCYVLALILRKSL</sequence>
<evidence type="ECO:0000256" key="7">
    <source>
        <dbReference type="ARBA" id="ARBA00023010"/>
    </source>
</evidence>
<dbReference type="Proteomes" id="UP000824890">
    <property type="component" value="Unassembled WGS sequence"/>
</dbReference>
<name>A0ABQ8CFL7_BRANA</name>
<evidence type="ECO:0000256" key="6">
    <source>
        <dbReference type="ARBA" id="ARBA00022989"/>
    </source>
</evidence>
<evidence type="ECO:0000256" key="8">
    <source>
        <dbReference type="ARBA" id="ARBA00023136"/>
    </source>
</evidence>
<comment type="similarity">
    <text evidence="2">Belongs to the SecE/SEC61-gamma family.</text>
</comment>
<gene>
    <name evidence="10" type="ORF">HID58_030320</name>
</gene>
<proteinExistence type="inferred from homology"/>
<evidence type="ECO:0000256" key="5">
    <source>
        <dbReference type="ARBA" id="ARBA00022927"/>
    </source>
</evidence>
<reference evidence="10 11" key="1">
    <citation type="submission" date="2021-05" db="EMBL/GenBank/DDBJ databases">
        <title>Genome Assembly of Synthetic Allotetraploid Brassica napus Reveals Homoeologous Exchanges between Subgenomes.</title>
        <authorList>
            <person name="Davis J.T."/>
        </authorList>
    </citation>
    <scope>NUCLEOTIDE SEQUENCE [LARGE SCALE GENOMIC DNA]</scope>
    <source>
        <strain evidence="11">cv. Da-Ae</strain>
        <tissue evidence="10">Seedling</tissue>
    </source>
</reference>
<dbReference type="PANTHER" id="PTHR37247:SF1">
    <property type="entry name" value="TRANSMEMBRANE PROTEIN"/>
    <property type="match status" value="1"/>
</dbReference>
<evidence type="ECO:0000256" key="4">
    <source>
        <dbReference type="ARBA" id="ARBA00022692"/>
    </source>
</evidence>
<keyword evidence="6 9" id="KW-1133">Transmembrane helix</keyword>
<evidence type="ECO:0000256" key="1">
    <source>
        <dbReference type="ARBA" id="ARBA00004370"/>
    </source>
</evidence>
<evidence type="ECO:0000313" key="10">
    <source>
        <dbReference type="EMBL" id="KAH0915874.1"/>
    </source>
</evidence>
<feature type="transmembrane region" description="Helical" evidence="9">
    <location>
        <begin position="12"/>
        <end position="32"/>
    </location>
</feature>
<comment type="subcellular location">
    <subcellularLocation>
        <location evidence="1">Membrane</location>
    </subcellularLocation>
</comment>
<evidence type="ECO:0000256" key="9">
    <source>
        <dbReference type="SAM" id="Phobius"/>
    </source>
</evidence>
<protein>
    <submittedName>
        <fullName evidence="10">Uncharacterized protein</fullName>
    </submittedName>
</protein>
<keyword evidence="7" id="KW-0811">Translocation</keyword>
<dbReference type="Pfam" id="PF00584">
    <property type="entry name" value="SecE"/>
    <property type="match status" value="1"/>
</dbReference>
<keyword evidence="3" id="KW-0813">Transport</keyword>
<dbReference type="PANTHER" id="PTHR37247">
    <property type="entry name" value="TRANSMEMBRANE PROTEIN"/>
    <property type="match status" value="1"/>
</dbReference>
<keyword evidence="4 9" id="KW-0812">Transmembrane</keyword>
<accession>A0ABQ8CFL7</accession>
<evidence type="ECO:0000256" key="3">
    <source>
        <dbReference type="ARBA" id="ARBA00022448"/>
    </source>
</evidence>
<keyword evidence="5" id="KW-0653">Protein transport</keyword>
<keyword evidence="8 9" id="KW-0472">Membrane</keyword>
<feature type="transmembrane region" description="Helical" evidence="9">
    <location>
        <begin position="144"/>
        <end position="169"/>
    </location>
</feature>
<organism evidence="10 11">
    <name type="scientific">Brassica napus</name>
    <name type="common">Rape</name>
    <dbReference type="NCBI Taxonomy" id="3708"/>
    <lineage>
        <taxon>Eukaryota</taxon>
        <taxon>Viridiplantae</taxon>
        <taxon>Streptophyta</taxon>
        <taxon>Embryophyta</taxon>
        <taxon>Tracheophyta</taxon>
        <taxon>Spermatophyta</taxon>
        <taxon>Magnoliopsida</taxon>
        <taxon>eudicotyledons</taxon>
        <taxon>Gunneridae</taxon>
        <taxon>Pentapetalae</taxon>
        <taxon>rosids</taxon>
        <taxon>malvids</taxon>
        <taxon>Brassicales</taxon>
        <taxon>Brassicaceae</taxon>
        <taxon>Brassiceae</taxon>
        <taxon>Brassica</taxon>
    </lineage>
</organism>
<comment type="caution">
    <text evidence="10">The sequence shown here is derived from an EMBL/GenBank/DDBJ whole genome shotgun (WGS) entry which is preliminary data.</text>
</comment>
<dbReference type="EMBL" id="JAGKQM010000008">
    <property type="protein sequence ID" value="KAH0915874.1"/>
    <property type="molecule type" value="Genomic_DNA"/>
</dbReference>
<keyword evidence="11" id="KW-1185">Reference proteome</keyword>
<evidence type="ECO:0000256" key="2">
    <source>
        <dbReference type="ARBA" id="ARBA00008274"/>
    </source>
</evidence>